<dbReference type="AlphaFoldDB" id="A0AAV6VTK8"/>
<proteinExistence type="predicted"/>
<sequence length="108" mass="12827">MITVRVHNIMRPPIQVIVIHVPIVYIKPIIKTLYNTSKRKIDAYPELHYDNTDVYRGRRHYCSYCSYKTIRKVTIFPSMHPKSAFELTWKKSSMKFAIDLKEANLLEL</sequence>
<protein>
    <submittedName>
        <fullName evidence="1">Uncharacterized protein</fullName>
    </submittedName>
</protein>
<dbReference type="EMBL" id="JAFNEN010000026">
    <property type="protein sequence ID" value="KAG8199618.1"/>
    <property type="molecule type" value="Genomic_DNA"/>
</dbReference>
<keyword evidence="2" id="KW-1185">Reference proteome</keyword>
<comment type="caution">
    <text evidence="1">The sequence shown here is derived from an EMBL/GenBank/DDBJ whole genome shotgun (WGS) entry which is preliminary data.</text>
</comment>
<accession>A0AAV6VTK8</accession>
<evidence type="ECO:0000313" key="2">
    <source>
        <dbReference type="Proteomes" id="UP000827092"/>
    </source>
</evidence>
<evidence type="ECO:0000313" key="1">
    <source>
        <dbReference type="EMBL" id="KAG8199618.1"/>
    </source>
</evidence>
<dbReference type="Proteomes" id="UP000827092">
    <property type="component" value="Unassembled WGS sequence"/>
</dbReference>
<name>A0AAV6VTK8_9ARAC</name>
<gene>
    <name evidence="1" type="ORF">JTE90_009453</name>
</gene>
<organism evidence="1 2">
    <name type="scientific">Oedothorax gibbosus</name>
    <dbReference type="NCBI Taxonomy" id="931172"/>
    <lineage>
        <taxon>Eukaryota</taxon>
        <taxon>Metazoa</taxon>
        <taxon>Ecdysozoa</taxon>
        <taxon>Arthropoda</taxon>
        <taxon>Chelicerata</taxon>
        <taxon>Arachnida</taxon>
        <taxon>Araneae</taxon>
        <taxon>Araneomorphae</taxon>
        <taxon>Entelegynae</taxon>
        <taxon>Araneoidea</taxon>
        <taxon>Linyphiidae</taxon>
        <taxon>Erigoninae</taxon>
        <taxon>Oedothorax</taxon>
    </lineage>
</organism>
<reference evidence="1 2" key="1">
    <citation type="journal article" date="2022" name="Nat. Ecol. Evol.">
        <title>A masculinizing supergene underlies an exaggerated male reproductive morph in a spider.</title>
        <authorList>
            <person name="Hendrickx F."/>
            <person name="De Corte Z."/>
            <person name="Sonet G."/>
            <person name="Van Belleghem S.M."/>
            <person name="Kostlbacher S."/>
            <person name="Vangestel C."/>
        </authorList>
    </citation>
    <scope>NUCLEOTIDE SEQUENCE [LARGE SCALE GENOMIC DNA]</scope>
    <source>
        <strain evidence="1">W744_W776</strain>
    </source>
</reference>